<dbReference type="RefSeq" id="WP_185393438.1">
    <property type="nucleotide sequence ID" value="NZ_CP045704.1"/>
</dbReference>
<evidence type="ECO:0000256" key="2">
    <source>
        <dbReference type="ARBA" id="ARBA00023002"/>
    </source>
</evidence>
<proteinExistence type="inferred from homology"/>
<comment type="similarity">
    <text evidence="1 4">Belongs to the D-isomer specific 2-hydroxyacid dehydrogenase family.</text>
</comment>
<keyword evidence="8" id="KW-1185">Reference proteome</keyword>
<keyword evidence="3" id="KW-0520">NAD</keyword>
<dbReference type="Gene3D" id="3.40.50.720">
    <property type="entry name" value="NAD(P)-binding Rossmann-like Domain"/>
    <property type="match status" value="2"/>
</dbReference>
<feature type="domain" description="D-isomer specific 2-hydroxyacid dehydrogenase NAD-binding" evidence="6">
    <location>
        <begin position="109"/>
        <end position="281"/>
    </location>
</feature>
<feature type="domain" description="D-isomer specific 2-hydroxyacid dehydrogenase catalytic" evidence="5">
    <location>
        <begin position="60"/>
        <end position="312"/>
    </location>
</feature>
<name>A0ABX6RRT8_9ACTN</name>
<dbReference type="InterPro" id="IPR006140">
    <property type="entry name" value="D-isomer_DH_NAD-bd"/>
</dbReference>
<evidence type="ECO:0000259" key="6">
    <source>
        <dbReference type="Pfam" id="PF02826"/>
    </source>
</evidence>
<dbReference type="Pfam" id="PF02826">
    <property type="entry name" value="2-Hacid_dh_C"/>
    <property type="match status" value="1"/>
</dbReference>
<dbReference type="EMBL" id="CP045704">
    <property type="protein sequence ID" value="QNE83365.1"/>
    <property type="molecule type" value="Genomic_DNA"/>
</dbReference>
<dbReference type="PANTHER" id="PTHR10996:SF178">
    <property type="entry name" value="2-HYDROXYACID DEHYDROGENASE YGL185C-RELATED"/>
    <property type="match status" value="1"/>
</dbReference>
<keyword evidence="2 4" id="KW-0560">Oxidoreductase</keyword>
<dbReference type="Pfam" id="PF00389">
    <property type="entry name" value="2-Hacid_dh"/>
    <property type="match status" value="1"/>
</dbReference>
<protein>
    <submittedName>
        <fullName evidence="7">Dihydrofolate reductase</fullName>
    </submittedName>
</protein>
<evidence type="ECO:0000259" key="5">
    <source>
        <dbReference type="Pfam" id="PF00389"/>
    </source>
</evidence>
<dbReference type="Proteomes" id="UP000515764">
    <property type="component" value="Chromosome"/>
</dbReference>
<evidence type="ECO:0000256" key="4">
    <source>
        <dbReference type="RuleBase" id="RU003719"/>
    </source>
</evidence>
<accession>A0ABX6RRT8</accession>
<evidence type="ECO:0000256" key="1">
    <source>
        <dbReference type="ARBA" id="ARBA00005854"/>
    </source>
</evidence>
<organism evidence="7 8">
    <name type="scientific">Streptomyces rutgersensis</name>
    <dbReference type="NCBI Taxonomy" id="53451"/>
    <lineage>
        <taxon>Bacteria</taxon>
        <taxon>Bacillati</taxon>
        <taxon>Actinomycetota</taxon>
        <taxon>Actinomycetes</taxon>
        <taxon>Kitasatosporales</taxon>
        <taxon>Streptomycetaceae</taxon>
        <taxon>Streptomyces</taxon>
        <taxon>Streptomyces diastaticus group</taxon>
    </lineage>
</organism>
<evidence type="ECO:0000313" key="8">
    <source>
        <dbReference type="Proteomes" id="UP000515764"/>
    </source>
</evidence>
<dbReference type="SUPFAM" id="SSF51735">
    <property type="entry name" value="NAD(P)-binding Rossmann-fold domains"/>
    <property type="match status" value="1"/>
</dbReference>
<dbReference type="InterPro" id="IPR050223">
    <property type="entry name" value="D-isomer_2-hydroxyacid_DH"/>
</dbReference>
<dbReference type="InterPro" id="IPR036291">
    <property type="entry name" value="NAD(P)-bd_dom_sf"/>
</dbReference>
<evidence type="ECO:0000256" key="3">
    <source>
        <dbReference type="ARBA" id="ARBA00023027"/>
    </source>
</evidence>
<sequence length="316" mass="33569">MTTDVWLPFAPEEIPGLPSAARHGLTYRFWDGGDAFPADPADCAFYVVPYLKGAQVAVRPLAGMARAEVVQTLSAGVDHVQAGMAPLRPGVRLCNARGVHEASTAELALALILASLRGIPRFVEGQRQEEWRSGFYPALADKTVLIVGYGAIGSAVEDRLAPFECARVLRVARSARDAERGPVRPLAELPSLLPEADVVVLTTPLTEATRGLADAEFLARMRDGALLVNVARGPVADTKALLAEVESGRVTAALDVTDPEPLPAGHPLWHAPGVLISPHVGGSTSAFLPRAKRLLARQLTLWTAGEPLDNVVHTTS</sequence>
<dbReference type="InterPro" id="IPR006139">
    <property type="entry name" value="D-isomer_2_OHA_DH_cat_dom"/>
</dbReference>
<gene>
    <name evidence="7" type="ORF">F0345_21460</name>
</gene>
<reference evidence="8" key="1">
    <citation type="submission" date="2019-10" db="EMBL/GenBank/DDBJ databases">
        <title>Antimicrobial potential of Antarctic Bacteria.</title>
        <authorList>
            <person name="Benaud N."/>
            <person name="Edwards R.J."/>
            <person name="Ferrari B.C."/>
        </authorList>
    </citation>
    <scope>NUCLEOTIDE SEQUENCE [LARGE SCALE GENOMIC DNA]</scope>
    <source>
        <strain evidence="8">NBH77</strain>
    </source>
</reference>
<evidence type="ECO:0000313" key="7">
    <source>
        <dbReference type="EMBL" id="QNE83365.1"/>
    </source>
</evidence>
<dbReference type="PANTHER" id="PTHR10996">
    <property type="entry name" value="2-HYDROXYACID DEHYDROGENASE-RELATED"/>
    <property type="match status" value="1"/>
</dbReference>
<dbReference type="CDD" id="cd12166">
    <property type="entry name" value="2-Hacid_dh_7"/>
    <property type="match status" value="1"/>
</dbReference>